<name>A0A0J0XH75_9TREE</name>
<reference evidence="3 4" key="1">
    <citation type="submission" date="2015-03" db="EMBL/GenBank/DDBJ databases">
        <title>Genomics and transcriptomics of the oil-accumulating basidiomycete yeast T. oleaginosus allow insights into substrate utilization and the diverse evolutionary trajectories of mating systems in fungi.</title>
        <authorList>
            <consortium name="DOE Joint Genome Institute"/>
            <person name="Kourist R."/>
            <person name="Kracht O."/>
            <person name="Bracharz F."/>
            <person name="Lipzen A."/>
            <person name="Nolan M."/>
            <person name="Ohm R."/>
            <person name="Grigoriev I."/>
            <person name="Sun S."/>
            <person name="Heitman J."/>
            <person name="Bruck T."/>
            <person name="Nowrousian M."/>
        </authorList>
    </citation>
    <scope>NUCLEOTIDE SEQUENCE [LARGE SCALE GENOMIC DNA]</scope>
    <source>
        <strain evidence="3 4">IBC0246</strain>
    </source>
</reference>
<feature type="coiled-coil region" evidence="1">
    <location>
        <begin position="105"/>
        <end position="132"/>
    </location>
</feature>
<feature type="region of interest" description="Disordered" evidence="2">
    <location>
        <begin position="56"/>
        <end position="78"/>
    </location>
</feature>
<dbReference type="RefSeq" id="XP_018276941.1">
    <property type="nucleotide sequence ID" value="XM_018423865.1"/>
</dbReference>
<dbReference type="OrthoDB" id="10589506at2759"/>
<accession>A0A0J0XH75</accession>
<protein>
    <submittedName>
        <fullName evidence="3">Uncharacterized protein</fullName>
    </submittedName>
</protein>
<dbReference type="Proteomes" id="UP000053611">
    <property type="component" value="Unassembled WGS sequence"/>
</dbReference>
<dbReference type="AlphaFoldDB" id="A0A0J0XH75"/>
<evidence type="ECO:0000256" key="2">
    <source>
        <dbReference type="SAM" id="MobiDB-lite"/>
    </source>
</evidence>
<evidence type="ECO:0000256" key="1">
    <source>
        <dbReference type="SAM" id="Coils"/>
    </source>
</evidence>
<gene>
    <name evidence="3" type="ORF">CC85DRAFT_287425</name>
</gene>
<dbReference type="GeneID" id="28984468"/>
<keyword evidence="4" id="KW-1185">Reference proteome</keyword>
<organism evidence="3 4">
    <name type="scientific">Cutaneotrichosporon oleaginosum</name>
    <dbReference type="NCBI Taxonomy" id="879819"/>
    <lineage>
        <taxon>Eukaryota</taxon>
        <taxon>Fungi</taxon>
        <taxon>Dikarya</taxon>
        <taxon>Basidiomycota</taxon>
        <taxon>Agaricomycotina</taxon>
        <taxon>Tremellomycetes</taxon>
        <taxon>Trichosporonales</taxon>
        <taxon>Trichosporonaceae</taxon>
        <taxon>Cutaneotrichosporon</taxon>
    </lineage>
</organism>
<dbReference type="EMBL" id="KQ087234">
    <property type="protein sequence ID" value="KLT40450.1"/>
    <property type="molecule type" value="Genomic_DNA"/>
</dbReference>
<sequence>MEAELAVMGDGGRAAASVRALTEVRSYLEDVLKNYKEKGKLPAPPLPSLAPLMLASMAPPSSLPKKRGRPPRSATRTSIVPAQLAHLVPEADEVAARAEHAPIRRKGVKRNKVELEREAARINEETEMMKSLARMGVWKGDEWVEGV</sequence>
<keyword evidence="1" id="KW-0175">Coiled coil</keyword>
<evidence type="ECO:0000313" key="4">
    <source>
        <dbReference type="Proteomes" id="UP000053611"/>
    </source>
</evidence>
<evidence type="ECO:0000313" key="3">
    <source>
        <dbReference type="EMBL" id="KLT40450.1"/>
    </source>
</evidence>
<proteinExistence type="predicted"/>